<dbReference type="Gene3D" id="3.30.429.10">
    <property type="entry name" value="Macrophage Migration Inhibitory Factor"/>
    <property type="match status" value="1"/>
</dbReference>
<dbReference type="AlphaFoldDB" id="A0A7I7XBD9"/>
<dbReference type="KEGG" id="mmag:MMAD_02260"/>
<dbReference type="SUPFAM" id="SSF55331">
    <property type="entry name" value="Tautomerase/MIF"/>
    <property type="match status" value="1"/>
</dbReference>
<dbReference type="Proteomes" id="UP000466517">
    <property type="component" value="Chromosome"/>
</dbReference>
<dbReference type="PANTHER" id="PTHR38460:SF1">
    <property type="entry name" value="TAUTOMERASE YOLI-RELATED"/>
    <property type="match status" value="1"/>
</dbReference>
<organism evidence="1 2">
    <name type="scientific">Mycolicibacterium madagascariense</name>
    <dbReference type="NCBI Taxonomy" id="212765"/>
    <lineage>
        <taxon>Bacteria</taxon>
        <taxon>Bacillati</taxon>
        <taxon>Actinomycetota</taxon>
        <taxon>Actinomycetes</taxon>
        <taxon>Mycobacteriales</taxon>
        <taxon>Mycobacteriaceae</taxon>
        <taxon>Mycolicibacterium</taxon>
    </lineage>
</organism>
<dbReference type="Pfam" id="PF14552">
    <property type="entry name" value="Tautomerase_2"/>
    <property type="match status" value="1"/>
</dbReference>
<protein>
    <submittedName>
        <fullName evidence="1">Putative 4-oxalocrotonate tautomerase</fullName>
    </submittedName>
</protein>
<gene>
    <name evidence="1" type="ORF">MMAD_02260</name>
</gene>
<accession>A0A7I7XBD9</accession>
<sequence length="141" mass="15978">MVLTSDDMPLVRIDVLNGYSPAERTSIGDCVQRAMTETLAVPERDRFQLITQHEPGSFDFNRSYLDIERSDRFVLVQVTLSAGRSADAKQAFYARLAELLGDAIGLRAEDLAVVLTENERHDWSFGRGEASYVVIPREQWR</sequence>
<dbReference type="InterPro" id="IPR014347">
    <property type="entry name" value="Tautomerase/MIF_sf"/>
</dbReference>
<dbReference type="InterPro" id="IPR037479">
    <property type="entry name" value="Tauto_MSAD"/>
</dbReference>
<dbReference type="PANTHER" id="PTHR38460">
    <property type="entry name" value="TAUTOMERASE YOLI-RELATED"/>
    <property type="match status" value="1"/>
</dbReference>
<name>A0A7I7XBD9_9MYCO</name>
<evidence type="ECO:0000313" key="1">
    <source>
        <dbReference type="EMBL" id="BBZ25931.1"/>
    </source>
</evidence>
<proteinExistence type="predicted"/>
<keyword evidence="2" id="KW-1185">Reference proteome</keyword>
<reference evidence="1 2" key="1">
    <citation type="journal article" date="2019" name="Emerg. Microbes Infect.">
        <title>Comprehensive subspecies identification of 175 nontuberculous mycobacteria species based on 7547 genomic profiles.</title>
        <authorList>
            <person name="Matsumoto Y."/>
            <person name="Kinjo T."/>
            <person name="Motooka D."/>
            <person name="Nabeya D."/>
            <person name="Jung N."/>
            <person name="Uechi K."/>
            <person name="Horii T."/>
            <person name="Iida T."/>
            <person name="Fujita J."/>
            <person name="Nakamura S."/>
        </authorList>
    </citation>
    <scope>NUCLEOTIDE SEQUENCE [LARGE SCALE GENOMIC DNA]</scope>
    <source>
        <strain evidence="1 2">JCM 13574</strain>
    </source>
</reference>
<evidence type="ECO:0000313" key="2">
    <source>
        <dbReference type="Proteomes" id="UP000466517"/>
    </source>
</evidence>
<dbReference type="EMBL" id="AP022610">
    <property type="protein sequence ID" value="BBZ25931.1"/>
    <property type="molecule type" value="Genomic_DNA"/>
</dbReference>